<accession>A0A3M8DR64</accession>
<dbReference type="Gene3D" id="3.40.630.30">
    <property type="match status" value="1"/>
</dbReference>
<dbReference type="SUPFAM" id="SSF55729">
    <property type="entry name" value="Acyl-CoA N-acyltransferases (Nat)"/>
    <property type="match status" value="1"/>
</dbReference>
<dbReference type="GO" id="GO:0016747">
    <property type="term" value="F:acyltransferase activity, transferring groups other than amino-acyl groups"/>
    <property type="evidence" value="ECO:0007669"/>
    <property type="project" value="InterPro"/>
</dbReference>
<sequence>MIPVLETERLRLRPLEPSDADVVQTLAGSKEVASTTLSIPHPYPDGAAEAWIGSTHQSAAIGEHYAFAIMRKDDGALLGCIGLGVTKPHNRAELGYWLGVQYWGQGYVTEAARRILTFGFTELSLNKIVAIAMTKNPASASVMRKIGMKHEGTFHQHIMKWGVYEDVVYYGMVKADIVETT</sequence>
<dbReference type="InterPro" id="IPR016181">
    <property type="entry name" value="Acyl_CoA_acyltransferase"/>
</dbReference>
<dbReference type="RefSeq" id="WP_122917742.1">
    <property type="nucleotide sequence ID" value="NZ_RHHQ01000008.1"/>
</dbReference>
<name>A0A3M8DR64_9BACL</name>
<gene>
    <name evidence="2" type="ORF">EDM56_09825</name>
</gene>
<dbReference type="EMBL" id="RHHQ01000008">
    <property type="protein sequence ID" value="RNB89487.1"/>
    <property type="molecule type" value="Genomic_DNA"/>
</dbReference>
<protein>
    <submittedName>
        <fullName evidence="2">N-acetyltransferase</fullName>
    </submittedName>
</protein>
<proteinExistence type="predicted"/>
<dbReference type="OrthoDB" id="9785602at2"/>
<keyword evidence="2" id="KW-0808">Transferase</keyword>
<evidence type="ECO:0000259" key="1">
    <source>
        <dbReference type="PROSITE" id="PS51186"/>
    </source>
</evidence>
<dbReference type="InterPro" id="IPR000182">
    <property type="entry name" value="GNAT_dom"/>
</dbReference>
<dbReference type="PANTHER" id="PTHR43792">
    <property type="entry name" value="GNAT FAMILY, PUTATIVE (AFU_ORTHOLOGUE AFUA_3G00765)-RELATED-RELATED"/>
    <property type="match status" value="1"/>
</dbReference>
<dbReference type="Proteomes" id="UP000271031">
    <property type="component" value="Unassembled WGS sequence"/>
</dbReference>
<reference evidence="2 3" key="1">
    <citation type="submission" date="2018-10" db="EMBL/GenBank/DDBJ databases">
        <title>Phylogenomics of Brevibacillus.</title>
        <authorList>
            <person name="Dunlap C."/>
        </authorList>
    </citation>
    <scope>NUCLEOTIDE SEQUENCE [LARGE SCALE GENOMIC DNA]</scope>
    <source>
        <strain evidence="2 3">JCM 15716</strain>
    </source>
</reference>
<organism evidence="2 3">
    <name type="scientific">Brevibacillus fluminis</name>
    <dbReference type="NCBI Taxonomy" id="511487"/>
    <lineage>
        <taxon>Bacteria</taxon>
        <taxon>Bacillati</taxon>
        <taxon>Bacillota</taxon>
        <taxon>Bacilli</taxon>
        <taxon>Bacillales</taxon>
        <taxon>Paenibacillaceae</taxon>
        <taxon>Brevibacillus</taxon>
    </lineage>
</organism>
<evidence type="ECO:0000313" key="2">
    <source>
        <dbReference type="EMBL" id="RNB89487.1"/>
    </source>
</evidence>
<dbReference type="PROSITE" id="PS51186">
    <property type="entry name" value="GNAT"/>
    <property type="match status" value="1"/>
</dbReference>
<dbReference type="AlphaFoldDB" id="A0A3M8DR64"/>
<feature type="domain" description="N-acetyltransferase" evidence="1">
    <location>
        <begin position="10"/>
        <end position="170"/>
    </location>
</feature>
<dbReference type="Pfam" id="PF13302">
    <property type="entry name" value="Acetyltransf_3"/>
    <property type="match status" value="1"/>
</dbReference>
<comment type="caution">
    <text evidence="2">The sequence shown here is derived from an EMBL/GenBank/DDBJ whole genome shotgun (WGS) entry which is preliminary data.</text>
</comment>
<dbReference type="InterPro" id="IPR051531">
    <property type="entry name" value="N-acetyltransferase"/>
</dbReference>
<evidence type="ECO:0000313" key="3">
    <source>
        <dbReference type="Proteomes" id="UP000271031"/>
    </source>
</evidence>
<keyword evidence="3" id="KW-1185">Reference proteome</keyword>